<organism evidence="2 3">
    <name type="scientific">Caryophanon latum</name>
    <dbReference type="NCBI Taxonomy" id="33977"/>
    <lineage>
        <taxon>Bacteria</taxon>
        <taxon>Bacillati</taxon>
        <taxon>Bacillota</taxon>
        <taxon>Bacilli</taxon>
        <taxon>Bacillales</taxon>
        <taxon>Caryophanaceae</taxon>
        <taxon>Caryophanon</taxon>
    </lineage>
</organism>
<dbReference type="EMBL" id="MATO01000010">
    <property type="protein sequence ID" value="OCS93336.1"/>
    <property type="molecule type" value="Genomic_DNA"/>
</dbReference>
<feature type="domain" description="DUF4158" evidence="1">
    <location>
        <begin position="4"/>
        <end position="156"/>
    </location>
</feature>
<dbReference type="RefSeq" id="WP_066461747.1">
    <property type="nucleotide sequence ID" value="NZ_MATO01000010.1"/>
</dbReference>
<dbReference type="InterPro" id="IPR025296">
    <property type="entry name" value="DUF4158"/>
</dbReference>
<keyword evidence="3" id="KW-1185">Reference proteome</keyword>
<dbReference type="Pfam" id="PF13700">
    <property type="entry name" value="DUF4158"/>
    <property type="match status" value="1"/>
</dbReference>
<evidence type="ECO:0000259" key="1">
    <source>
        <dbReference type="Pfam" id="PF13700"/>
    </source>
</evidence>
<dbReference type="AlphaFoldDB" id="A0A1C0Z1V3"/>
<protein>
    <recommendedName>
        <fullName evidence="1">DUF4158 domain-containing protein</fullName>
    </recommendedName>
</protein>
<sequence length="180" mass="20797">MPSIQDTIFPRFKSNLTEKDLEEVYTPAMNEMEWAEVKSKGTLQQLALLVLIKTVQKLGFFIRIVDIPEAIVVHIAKKAYLPLPAKEEWKTYNETRTAKRHFRFVRDYLQLRPFDHEAHNILLETMSKLAFSKDDPADLVNAAIEELINQRYELPVSARFRSGDGARNSPRQSAPLRSKV</sequence>
<dbReference type="Proteomes" id="UP000093482">
    <property type="component" value="Unassembled WGS sequence"/>
</dbReference>
<evidence type="ECO:0000313" key="2">
    <source>
        <dbReference type="EMBL" id="OCS93336.1"/>
    </source>
</evidence>
<gene>
    <name evidence="2" type="ORF">A6K76_05425</name>
</gene>
<reference evidence="2 3" key="1">
    <citation type="submission" date="2016-07" db="EMBL/GenBank/DDBJ databases">
        <title>Caryophanon latum genome sequencing.</title>
        <authorList>
            <person name="Verma A."/>
            <person name="Pal Y."/>
            <person name="Krishnamurthi S."/>
        </authorList>
    </citation>
    <scope>NUCLEOTIDE SEQUENCE [LARGE SCALE GENOMIC DNA]</scope>
    <source>
        <strain evidence="2 3">DSM 14151</strain>
    </source>
</reference>
<name>A0A1C0Z1V3_9BACL</name>
<accession>A0A1C0Z1V3</accession>
<evidence type="ECO:0000313" key="3">
    <source>
        <dbReference type="Proteomes" id="UP000093482"/>
    </source>
</evidence>
<comment type="caution">
    <text evidence="2">The sequence shown here is derived from an EMBL/GenBank/DDBJ whole genome shotgun (WGS) entry which is preliminary data.</text>
</comment>
<proteinExistence type="predicted"/>